<accession>A0ACC2RVB0</accession>
<evidence type="ECO:0000313" key="1">
    <source>
        <dbReference type="EMBL" id="KAJ9053933.1"/>
    </source>
</evidence>
<reference evidence="1" key="1">
    <citation type="submission" date="2022-04" db="EMBL/GenBank/DDBJ databases">
        <title>Genome of the entomopathogenic fungus Entomophthora muscae.</title>
        <authorList>
            <person name="Elya C."/>
            <person name="Lovett B.R."/>
            <person name="Lee E."/>
            <person name="Macias A.M."/>
            <person name="Hajek A.E."/>
            <person name="De Bivort B.L."/>
            <person name="Kasson M.T."/>
            <person name="De Fine Licht H.H."/>
            <person name="Stajich J.E."/>
        </authorList>
    </citation>
    <scope>NUCLEOTIDE SEQUENCE</scope>
    <source>
        <strain evidence="1">Berkeley</strain>
    </source>
</reference>
<evidence type="ECO:0000313" key="2">
    <source>
        <dbReference type="Proteomes" id="UP001165960"/>
    </source>
</evidence>
<proteinExistence type="predicted"/>
<dbReference type="Proteomes" id="UP001165960">
    <property type="component" value="Unassembled WGS sequence"/>
</dbReference>
<dbReference type="EMBL" id="QTSX02006477">
    <property type="protein sequence ID" value="KAJ9053933.1"/>
    <property type="molecule type" value="Genomic_DNA"/>
</dbReference>
<gene>
    <name evidence="1" type="ORF">DSO57_1019441</name>
</gene>
<comment type="caution">
    <text evidence="1">The sequence shown here is derived from an EMBL/GenBank/DDBJ whole genome shotgun (WGS) entry which is preliminary data.</text>
</comment>
<protein>
    <submittedName>
        <fullName evidence="1">Uncharacterized protein</fullName>
    </submittedName>
</protein>
<organism evidence="1 2">
    <name type="scientific">Entomophthora muscae</name>
    <dbReference type="NCBI Taxonomy" id="34485"/>
    <lineage>
        <taxon>Eukaryota</taxon>
        <taxon>Fungi</taxon>
        <taxon>Fungi incertae sedis</taxon>
        <taxon>Zoopagomycota</taxon>
        <taxon>Entomophthoromycotina</taxon>
        <taxon>Entomophthoromycetes</taxon>
        <taxon>Entomophthorales</taxon>
        <taxon>Entomophthoraceae</taxon>
        <taxon>Entomophthora</taxon>
    </lineage>
</organism>
<name>A0ACC2RVB0_9FUNG</name>
<sequence length="112" mass="12522">MAHLDMVNIEDIRSENNNQIHNQPEINPREAISATPKKDNLVHRHFLIPAHYSIGHNSDKTVSDPRSELVNPSKKNGSSLDSIAVSQEPTSLVDIFLGHNSPFNIFSRDINS</sequence>
<keyword evidence="2" id="KW-1185">Reference proteome</keyword>